<feature type="domain" description="RING-type" evidence="5">
    <location>
        <begin position="37"/>
        <end position="82"/>
    </location>
</feature>
<evidence type="ECO:0000313" key="7">
    <source>
        <dbReference type="Proteomes" id="UP001321473"/>
    </source>
</evidence>
<proteinExistence type="predicted"/>
<evidence type="ECO:0000256" key="4">
    <source>
        <dbReference type="SAM" id="MobiDB-lite"/>
    </source>
</evidence>
<dbReference type="PANTHER" id="PTHR10131">
    <property type="entry name" value="TNF RECEPTOR ASSOCIATED FACTOR"/>
    <property type="match status" value="1"/>
</dbReference>
<keyword evidence="2" id="KW-0862">Zinc</keyword>
<protein>
    <recommendedName>
        <fullName evidence="5">RING-type domain-containing protein</fullName>
    </recommendedName>
</protein>
<evidence type="ECO:0000313" key="6">
    <source>
        <dbReference type="EMBL" id="KAK8782978.1"/>
    </source>
</evidence>
<feature type="compositionally biased region" description="Acidic residues" evidence="4">
    <location>
        <begin position="166"/>
        <end position="178"/>
    </location>
</feature>
<dbReference type="Gene3D" id="3.30.40.10">
    <property type="entry name" value="Zinc/RING finger domain, C3HC4 (zinc finger)"/>
    <property type="match status" value="2"/>
</dbReference>
<dbReference type="GO" id="GO:0005164">
    <property type="term" value="F:tumor necrosis factor receptor binding"/>
    <property type="evidence" value="ECO:0007669"/>
    <property type="project" value="TreeGrafter"/>
</dbReference>
<dbReference type="SUPFAM" id="SSF49599">
    <property type="entry name" value="TRAF domain-like"/>
    <property type="match status" value="1"/>
</dbReference>
<dbReference type="SUPFAM" id="SSF57850">
    <property type="entry name" value="RING/U-box"/>
    <property type="match status" value="1"/>
</dbReference>
<dbReference type="GO" id="GO:0008270">
    <property type="term" value="F:zinc ion binding"/>
    <property type="evidence" value="ECO:0007669"/>
    <property type="project" value="UniProtKB-KW"/>
</dbReference>
<dbReference type="PANTHER" id="PTHR10131:SF138">
    <property type="entry name" value="RE66324P"/>
    <property type="match status" value="1"/>
</dbReference>
<dbReference type="Pfam" id="PF13920">
    <property type="entry name" value="zf-C3HC4_3"/>
    <property type="match status" value="1"/>
</dbReference>
<keyword evidence="1 3" id="KW-0479">Metal-binding</keyword>
<dbReference type="InterPro" id="IPR013083">
    <property type="entry name" value="Znf_RING/FYVE/PHD"/>
</dbReference>
<gene>
    <name evidence="6" type="ORF">V5799_015681</name>
</gene>
<sequence length="207" mass="22724">MEEGGREPPLHRVRHLLTGVNWRPTRFVDDVPYYHTCGLCNVIPKKTMLLPCSHVLCESCHKGSLQDEQGEDGVEGVCPLDRQPFQVRQCARIRLSANKVNSLQAYCWNQDQGCDFVGTLQDILTHCEEECAFHALACPRCGQNVLHAGLPEHYTAGCGDNSAADDAAESPVDGDEAASENGGFSLEDVKALLRELEVLDAESSEVE</sequence>
<dbReference type="PROSITE" id="PS50089">
    <property type="entry name" value="ZF_RING_2"/>
    <property type="match status" value="1"/>
</dbReference>
<dbReference type="InterPro" id="IPR001841">
    <property type="entry name" value="Znf_RING"/>
</dbReference>
<dbReference type="GO" id="GO:0009898">
    <property type="term" value="C:cytoplasmic side of plasma membrane"/>
    <property type="evidence" value="ECO:0007669"/>
    <property type="project" value="TreeGrafter"/>
</dbReference>
<evidence type="ECO:0000256" key="2">
    <source>
        <dbReference type="ARBA" id="ARBA00022833"/>
    </source>
</evidence>
<reference evidence="6 7" key="1">
    <citation type="journal article" date="2023" name="Arcadia Sci">
        <title>De novo assembly of a long-read Amblyomma americanum tick genome.</title>
        <authorList>
            <person name="Chou S."/>
            <person name="Poskanzer K.E."/>
            <person name="Rollins M."/>
            <person name="Thuy-Boun P.S."/>
        </authorList>
    </citation>
    <scope>NUCLEOTIDE SEQUENCE [LARGE SCALE GENOMIC DNA]</scope>
    <source>
        <strain evidence="6">F_SG_1</strain>
        <tissue evidence="6">Salivary glands</tissue>
    </source>
</reference>
<evidence type="ECO:0000256" key="3">
    <source>
        <dbReference type="PROSITE-ProRule" id="PRU00175"/>
    </source>
</evidence>
<evidence type="ECO:0000256" key="1">
    <source>
        <dbReference type="ARBA" id="ARBA00022771"/>
    </source>
</evidence>
<name>A0AAQ4F8N1_AMBAM</name>
<feature type="region of interest" description="Disordered" evidence="4">
    <location>
        <begin position="164"/>
        <end position="183"/>
    </location>
</feature>
<dbReference type="Proteomes" id="UP001321473">
    <property type="component" value="Unassembled WGS sequence"/>
</dbReference>
<evidence type="ECO:0000259" key="5">
    <source>
        <dbReference type="PROSITE" id="PS50089"/>
    </source>
</evidence>
<keyword evidence="7" id="KW-1185">Reference proteome</keyword>
<dbReference type="EMBL" id="JARKHS020006044">
    <property type="protein sequence ID" value="KAK8782978.1"/>
    <property type="molecule type" value="Genomic_DNA"/>
</dbReference>
<dbReference type="GO" id="GO:0043122">
    <property type="term" value="P:regulation of canonical NF-kappaB signal transduction"/>
    <property type="evidence" value="ECO:0007669"/>
    <property type="project" value="TreeGrafter"/>
</dbReference>
<keyword evidence="1 3" id="KW-0863">Zinc-finger</keyword>
<dbReference type="AlphaFoldDB" id="A0AAQ4F8N1"/>
<comment type="caution">
    <text evidence="6">The sequence shown here is derived from an EMBL/GenBank/DDBJ whole genome shotgun (WGS) entry which is preliminary data.</text>
</comment>
<organism evidence="6 7">
    <name type="scientific">Amblyomma americanum</name>
    <name type="common">Lone star tick</name>
    <dbReference type="NCBI Taxonomy" id="6943"/>
    <lineage>
        <taxon>Eukaryota</taxon>
        <taxon>Metazoa</taxon>
        <taxon>Ecdysozoa</taxon>
        <taxon>Arthropoda</taxon>
        <taxon>Chelicerata</taxon>
        <taxon>Arachnida</taxon>
        <taxon>Acari</taxon>
        <taxon>Parasitiformes</taxon>
        <taxon>Ixodida</taxon>
        <taxon>Ixodoidea</taxon>
        <taxon>Ixodidae</taxon>
        <taxon>Amblyomminae</taxon>
        <taxon>Amblyomma</taxon>
    </lineage>
</organism>
<accession>A0AAQ4F8N1</accession>